<evidence type="ECO:0000256" key="1">
    <source>
        <dbReference type="ARBA" id="ARBA00022786"/>
    </source>
</evidence>
<proteinExistence type="predicted"/>
<sequence>MVVLSNLAAIPEGRTAIVEGGIAVLVEAIEDGSVKGKEFAVLTLLQLCADSVRNRGLLVRGGIQPLVALYQTGTARAKQKVFSVHHCPFKL</sequence>
<comment type="caution">
    <text evidence="2">The sequence shown here is derived from an EMBL/GenBank/DDBJ whole genome shotgun (WGS) entry which is preliminary data.</text>
</comment>
<organism evidence="2 3">
    <name type="scientific">Nelumbo nucifera</name>
    <name type="common">Sacred lotus</name>
    <dbReference type="NCBI Taxonomy" id="4432"/>
    <lineage>
        <taxon>Eukaryota</taxon>
        <taxon>Viridiplantae</taxon>
        <taxon>Streptophyta</taxon>
        <taxon>Embryophyta</taxon>
        <taxon>Tracheophyta</taxon>
        <taxon>Spermatophyta</taxon>
        <taxon>Magnoliopsida</taxon>
        <taxon>Proteales</taxon>
        <taxon>Nelumbonaceae</taxon>
        <taxon>Nelumbo</taxon>
    </lineage>
</organism>
<dbReference type="SUPFAM" id="SSF48371">
    <property type="entry name" value="ARM repeat"/>
    <property type="match status" value="1"/>
</dbReference>
<dbReference type="Proteomes" id="UP000607653">
    <property type="component" value="Unassembled WGS sequence"/>
</dbReference>
<dbReference type="EMBL" id="DUZY01000004">
    <property type="protein sequence ID" value="DAD35252.1"/>
    <property type="molecule type" value="Genomic_DNA"/>
</dbReference>
<evidence type="ECO:0000313" key="3">
    <source>
        <dbReference type="Proteomes" id="UP000607653"/>
    </source>
</evidence>
<name>A0A822YRI8_NELNU</name>
<dbReference type="InterPro" id="IPR011989">
    <property type="entry name" value="ARM-like"/>
</dbReference>
<dbReference type="Gene3D" id="1.25.10.10">
    <property type="entry name" value="Leucine-rich Repeat Variant"/>
    <property type="match status" value="1"/>
</dbReference>
<reference evidence="2 3" key="1">
    <citation type="journal article" date="2020" name="Mol. Biol. Evol.">
        <title>Distinct Expression and Methylation Patterns for Genes with Different Fates following a Single Whole-Genome Duplication in Flowering Plants.</title>
        <authorList>
            <person name="Shi T."/>
            <person name="Rahmani R.S."/>
            <person name="Gugger P.F."/>
            <person name="Wang M."/>
            <person name="Li H."/>
            <person name="Zhang Y."/>
            <person name="Li Z."/>
            <person name="Wang Q."/>
            <person name="Van de Peer Y."/>
            <person name="Marchal K."/>
            <person name="Chen J."/>
        </authorList>
    </citation>
    <scope>NUCLEOTIDE SEQUENCE [LARGE SCALE GENOMIC DNA]</scope>
    <source>
        <tissue evidence="2">Leaf</tissue>
    </source>
</reference>
<dbReference type="InterPro" id="IPR016024">
    <property type="entry name" value="ARM-type_fold"/>
</dbReference>
<keyword evidence="3" id="KW-1185">Reference proteome</keyword>
<keyword evidence="1" id="KW-0833">Ubl conjugation pathway</keyword>
<dbReference type="AlphaFoldDB" id="A0A822YRI8"/>
<gene>
    <name evidence="2" type="ORF">HUJ06_005892</name>
</gene>
<protein>
    <recommendedName>
        <fullName evidence="4">U-box domain-containing protein 4-like</fullName>
    </recommendedName>
</protein>
<evidence type="ECO:0008006" key="4">
    <source>
        <dbReference type="Google" id="ProtNLM"/>
    </source>
</evidence>
<dbReference type="PANTHER" id="PTHR23315">
    <property type="entry name" value="U BOX DOMAIN-CONTAINING"/>
    <property type="match status" value="1"/>
</dbReference>
<evidence type="ECO:0000313" key="2">
    <source>
        <dbReference type="EMBL" id="DAD35252.1"/>
    </source>
</evidence>
<dbReference type="PANTHER" id="PTHR23315:SF129">
    <property type="entry name" value="ARM REPEAT SUPERFAMILY PROTEIN"/>
    <property type="match status" value="1"/>
</dbReference>
<accession>A0A822YRI8</accession>